<proteinExistence type="predicted"/>
<dbReference type="PANTHER" id="PTHR22906:SF21">
    <property type="entry name" value="SEMA DOMAIN-CONTAINING PROTEIN"/>
    <property type="match status" value="1"/>
</dbReference>
<dbReference type="InterPro" id="IPR036383">
    <property type="entry name" value="TSP1_rpt_sf"/>
</dbReference>
<reference evidence="3 4" key="2">
    <citation type="submission" date="2018-11" db="EMBL/GenBank/DDBJ databases">
        <authorList>
            <consortium name="Pathogen Informatics"/>
        </authorList>
    </citation>
    <scope>NUCLEOTIDE SEQUENCE [LARGE SCALE GENOMIC DNA]</scope>
</reference>
<dbReference type="SUPFAM" id="SSF82895">
    <property type="entry name" value="TSP-1 type 1 repeat"/>
    <property type="match status" value="1"/>
</dbReference>
<dbReference type="PANTHER" id="PTHR22906">
    <property type="entry name" value="PROPERDIN"/>
    <property type="match status" value="1"/>
</dbReference>
<organism evidence="5">
    <name type="scientific">Soboliphyme baturini</name>
    <dbReference type="NCBI Taxonomy" id="241478"/>
    <lineage>
        <taxon>Eukaryota</taxon>
        <taxon>Metazoa</taxon>
        <taxon>Ecdysozoa</taxon>
        <taxon>Nematoda</taxon>
        <taxon>Enoplea</taxon>
        <taxon>Dorylaimia</taxon>
        <taxon>Dioctophymatida</taxon>
        <taxon>Dioctophymatoidea</taxon>
        <taxon>Soboliphymatidae</taxon>
        <taxon>Soboliphyme</taxon>
    </lineage>
</organism>
<protein>
    <submittedName>
        <fullName evidence="5">TSP1_spondin domain-containing protein</fullName>
    </submittedName>
</protein>
<dbReference type="InterPro" id="IPR000884">
    <property type="entry name" value="TSP1_rpt"/>
</dbReference>
<dbReference type="Proteomes" id="UP000270296">
    <property type="component" value="Unassembled WGS sequence"/>
</dbReference>
<evidence type="ECO:0000313" key="4">
    <source>
        <dbReference type="Proteomes" id="UP000270296"/>
    </source>
</evidence>
<evidence type="ECO:0000313" key="5">
    <source>
        <dbReference type="WBParaSite" id="SBAD_0000911901-mRNA-1"/>
    </source>
</evidence>
<dbReference type="InterPro" id="IPR052065">
    <property type="entry name" value="Compl_asym_regulator"/>
</dbReference>
<keyword evidence="4" id="KW-1185">Reference proteome</keyword>
<evidence type="ECO:0000313" key="3">
    <source>
        <dbReference type="EMBL" id="VDP19354.1"/>
    </source>
</evidence>
<dbReference type="Pfam" id="PF00090">
    <property type="entry name" value="TSP_1"/>
    <property type="match status" value="2"/>
</dbReference>
<dbReference type="Gene3D" id="2.20.100.10">
    <property type="entry name" value="Thrombospondin type-1 (TSP1) repeat"/>
    <property type="match status" value="2"/>
</dbReference>
<dbReference type="PRINTS" id="PR01705">
    <property type="entry name" value="TSP1REPEAT"/>
</dbReference>
<dbReference type="AlphaFoldDB" id="A0A183IYV1"/>
<dbReference type="WBParaSite" id="SBAD_0000911901-mRNA-1">
    <property type="protein sequence ID" value="SBAD_0000911901-mRNA-1"/>
    <property type="gene ID" value="SBAD_0000911901"/>
</dbReference>
<dbReference type="PROSITE" id="PS50092">
    <property type="entry name" value="TSP1"/>
    <property type="match status" value="1"/>
</dbReference>
<reference evidence="5" key="1">
    <citation type="submission" date="2016-06" db="UniProtKB">
        <authorList>
            <consortium name="WormBaseParasite"/>
        </authorList>
    </citation>
    <scope>IDENTIFICATION</scope>
</reference>
<name>A0A183IYV1_9BILA</name>
<keyword evidence="2" id="KW-1015">Disulfide bond</keyword>
<gene>
    <name evidence="3" type="ORF">SBAD_LOCUS8799</name>
</gene>
<sequence length="132" mass="14566">MSQGLREKFDVKGSATCGRGLRARYRKCPSGGCDGRRNDEIEDCEMAACSEWGSWSEWSSCSATCGLGTKIRDRSCNGTTCHGKRSDMITCRMDPCSQSLSLSGKGMNVFRFYYAADGRLTSVANMFSFEFV</sequence>
<dbReference type="SMART" id="SM00209">
    <property type="entry name" value="TSP1"/>
    <property type="match status" value="2"/>
</dbReference>
<keyword evidence="1" id="KW-0677">Repeat</keyword>
<evidence type="ECO:0000256" key="2">
    <source>
        <dbReference type="ARBA" id="ARBA00023157"/>
    </source>
</evidence>
<evidence type="ECO:0000256" key="1">
    <source>
        <dbReference type="ARBA" id="ARBA00022737"/>
    </source>
</evidence>
<dbReference type="EMBL" id="UZAM01011981">
    <property type="protein sequence ID" value="VDP19354.1"/>
    <property type="molecule type" value="Genomic_DNA"/>
</dbReference>
<accession>A0A183IYV1</accession>